<dbReference type="AlphaFoldDB" id="A0A9X3WCQ0"/>
<proteinExistence type="predicted"/>
<evidence type="ECO:0000313" key="3">
    <source>
        <dbReference type="Proteomes" id="UP001145069"/>
    </source>
</evidence>
<evidence type="ECO:0000256" key="1">
    <source>
        <dbReference type="SAM" id="MobiDB-lite"/>
    </source>
</evidence>
<feature type="compositionally biased region" description="Basic and acidic residues" evidence="1">
    <location>
        <begin position="23"/>
        <end position="57"/>
    </location>
</feature>
<feature type="region of interest" description="Disordered" evidence="1">
    <location>
        <begin position="23"/>
        <end position="108"/>
    </location>
</feature>
<keyword evidence="3" id="KW-1185">Reference proteome</keyword>
<evidence type="ECO:0000313" key="2">
    <source>
        <dbReference type="EMBL" id="MDC3415560.1"/>
    </source>
</evidence>
<dbReference type="EMBL" id="JAMQKC010000001">
    <property type="protein sequence ID" value="MDC3415560.1"/>
    <property type="molecule type" value="Genomic_DNA"/>
</dbReference>
<protein>
    <submittedName>
        <fullName evidence="2">Uncharacterized protein</fullName>
    </submittedName>
</protein>
<dbReference type="RefSeq" id="WP_272444519.1">
    <property type="nucleotide sequence ID" value="NZ_JAMQKC010000001.1"/>
</dbReference>
<organism evidence="2 3">
    <name type="scientific">Aquibacillus salsiterrae</name>
    <dbReference type="NCBI Taxonomy" id="2950439"/>
    <lineage>
        <taxon>Bacteria</taxon>
        <taxon>Bacillati</taxon>
        <taxon>Bacillota</taxon>
        <taxon>Bacilli</taxon>
        <taxon>Bacillales</taxon>
        <taxon>Bacillaceae</taxon>
        <taxon>Aquibacillus</taxon>
    </lineage>
</organism>
<reference evidence="2" key="1">
    <citation type="submission" date="2022-06" db="EMBL/GenBank/DDBJ databases">
        <title>Aquibacillus sp. a new bacterium isolated from soil saline samples.</title>
        <authorList>
            <person name="Galisteo C."/>
            <person name="De La Haba R."/>
            <person name="Sanchez-Porro C."/>
            <person name="Ventosa A."/>
        </authorList>
    </citation>
    <scope>NUCLEOTIDE SEQUENCE</scope>
    <source>
        <strain evidence="2">3ASR75-54</strain>
    </source>
</reference>
<gene>
    <name evidence="2" type="ORF">NC799_01375</name>
</gene>
<sequence>MENLIGIIVTIFAILSWFFGNSKMKEDENPRPVKKVDQPFQPRKKEIKQSHPTKSEGPRPAPTPSGRVYPEVDSTRSEEAKQAFEPPKKKQHESLKTNVQHESNEKNQEITIQEVNKSVGKTKTNAKQNKPTVKLNVTKHLSEQALVESVIMTEILGPPKALQRNKNRYGNRR</sequence>
<feature type="compositionally biased region" description="Basic and acidic residues" evidence="1">
    <location>
        <begin position="73"/>
        <end position="95"/>
    </location>
</feature>
<dbReference type="Proteomes" id="UP001145069">
    <property type="component" value="Unassembled WGS sequence"/>
</dbReference>
<accession>A0A9X3WCQ0</accession>
<comment type="caution">
    <text evidence="2">The sequence shown here is derived from an EMBL/GenBank/DDBJ whole genome shotgun (WGS) entry which is preliminary data.</text>
</comment>
<name>A0A9X3WCQ0_9BACI</name>